<evidence type="ECO:0000256" key="1">
    <source>
        <dbReference type="ARBA" id="ARBA00004776"/>
    </source>
</evidence>
<dbReference type="InterPro" id="IPR023981">
    <property type="entry name" value="MftF"/>
</dbReference>
<accession>A0ABZ0ZM69</accession>
<evidence type="ECO:0000259" key="5">
    <source>
        <dbReference type="Pfam" id="PF00535"/>
    </source>
</evidence>
<keyword evidence="3" id="KW-0328">Glycosyltransferase</keyword>
<evidence type="ECO:0000256" key="4">
    <source>
        <dbReference type="ARBA" id="ARBA00022679"/>
    </source>
</evidence>
<dbReference type="SUPFAM" id="SSF53448">
    <property type="entry name" value="Nucleotide-diphospho-sugar transferases"/>
    <property type="match status" value="1"/>
</dbReference>
<dbReference type="RefSeq" id="WP_322936802.1">
    <property type="nucleotide sequence ID" value="NZ_CP141059.1"/>
</dbReference>
<dbReference type="Proteomes" id="UP001327225">
    <property type="component" value="Chromosome"/>
</dbReference>
<dbReference type="PANTHER" id="PTHR43179">
    <property type="entry name" value="RHAMNOSYLTRANSFERASE WBBL"/>
    <property type="match status" value="1"/>
</dbReference>
<comment type="similarity">
    <text evidence="2">Belongs to the glycosyltransferase 2 family.</text>
</comment>
<dbReference type="InterPro" id="IPR029044">
    <property type="entry name" value="Nucleotide-diphossugar_trans"/>
</dbReference>
<protein>
    <submittedName>
        <fullName evidence="6">Mycofactocin biosynthesis glycosyltransferase MftF</fullName>
    </submittedName>
</protein>
<evidence type="ECO:0000313" key="6">
    <source>
        <dbReference type="EMBL" id="WQQ25405.1"/>
    </source>
</evidence>
<keyword evidence="7" id="KW-1185">Reference proteome</keyword>
<dbReference type="Gene3D" id="3.90.550.10">
    <property type="entry name" value="Spore Coat Polysaccharide Biosynthesis Protein SpsA, Chain A"/>
    <property type="match status" value="1"/>
</dbReference>
<organism evidence="6 7">
    <name type="scientific">Nocardioides bizhenqiangii</name>
    <dbReference type="NCBI Taxonomy" id="3095076"/>
    <lineage>
        <taxon>Bacteria</taxon>
        <taxon>Bacillati</taxon>
        <taxon>Actinomycetota</taxon>
        <taxon>Actinomycetes</taxon>
        <taxon>Propionibacteriales</taxon>
        <taxon>Nocardioidaceae</taxon>
        <taxon>Nocardioides</taxon>
    </lineage>
</organism>
<sequence length="465" mass="49250">MTLPQGFRVRLADGLLYADGGRLLVGGSPLTAIRLSERARRMLEDGTVTVADEASAHLAERLLANNVGIPDLSAAPTAEADKITVVVPVRDRPEQLDRALSALHPLPCVVVDDASLDPDLVAQVVSRHGADLISLPVNLGPAGARNAGLATVSTPYVAFVDSDVEVTATNLLKLVRHFSDPEVALVGPRVAGISRSDDPAWFEKYDAMASSLTLGTTPGNVRPGAAVAWLPSACLVARTDAIAAGFDSDLRVGEDVDLVWRLIETGHRVRYDPTVEAHHDARSTMRGWLSRKFVYGTGGATLAARHGNKLAPAVLSPSYAVAAATLLLHNRWAGPVTVVTLGFATRSIRTSLPEASGRNAIAVRLAIRGLMWAVRQESALVLRHWWPAALAGTLVSRSFSKTVATALAVDAAVAVSEHWDSDARPGLAAIAAGRRLDDLAYGTGLWWGALKARSPRALAPRRPSS</sequence>
<gene>
    <name evidence="6" type="primary">mftF</name>
    <name evidence="6" type="ORF">SHK19_15720</name>
</gene>
<keyword evidence="4" id="KW-0808">Transferase</keyword>
<evidence type="ECO:0000256" key="3">
    <source>
        <dbReference type="ARBA" id="ARBA00022676"/>
    </source>
</evidence>
<dbReference type="InterPro" id="IPR001173">
    <property type="entry name" value="Glyco_trans_2-like"/>
</dbReference>
<evidence type="ECO:0000313" key="7">
    <source>
        <dbReference type="Proteomes" id="UP001327225"/>
    </source>
</evidence>
<feature type="domain" description="Glycosyltransferase 2-like" evidence="5">
    <location>
        <begin position="84"/>
        <end position="201"/>
    </location>
</feature>
<dbReference type="NCBIfam" id="TIGR03965">
    <property type="entry name" value="mycofact_glyco"/>
    <property type="match status" value="1"/>
</dbReference>
<name>A0ABZ0ZM69_9ACTN</name>
<proteinExistence type="inferred from homology"/>
<comment type="pathway">
    <text evidence="1">Cell wall biogenesis; cell wall polysaccharide biosynthesis.</text>
</comment>
<dbReference type="Pfam" id="PF00535">
    <property type="entry name" value="Glycos_transf_2"/>
    <property type="match status" value="1"/>
</dbReference>
<dbReference type="PANTHER" id="PTHR43179:SF12">
    <property type="entry name" value="GALACTOFURANOSYLTRANSFERASE GLFT2"/>
    <property type="match status" value="1"/>
</dbReference>
<dbReference type="EMBL" id="CP141059">
    <property type="protein sequence ID" value="WQQ25405.1"/>
    <property type="molecule type" value="Genomic_DNA"/>
</dbReference>
<reference evidence="7" key="1">
    <citation type="submission" date="2023-12" db="EMBL/GenBank/DDBJ databases">
        <title>Novel species in genus Nocardioides.</title>
        <authorList>
            <person name="Zhou H."/>
        </authorList>
    </citation>
    <scope>NUCLEOTIDE SEQUENCE [LARGE SCALE GENOMIC DNA]</scope>
    <source>
        <strain evidence="7">HM61</strain>
    </source>
</reference>
<evidence type="ECO:0000256" key="2">
    <source>
        <dbReference type="ARBA" id="ARBA00006739"/>
    </source>
</evidence>